<evidence type="ECO:0000256" key="2">
    <source>
        <dbReference type="ARBA" id="ARBA00022574"/>
    </source>
</evidence>
<keyword evidence="8" id="KW-1185">Reference proteome</keyword>
<evidence type="ECO:0000256" key="6">
    <source>
        <dbReference type="SAM" id="MobiDB-lite"/>
    </source>
</evidence>
<evidence type="ECO:0000256" key="4">
    <source>
        <dbReference type="ARBA" id="ARBA00023242"/>
    </source>
</evidence>
<accession>A0A4D9DRX9</accession>
<feature type="compositionally biased region" description="Basic and acidic residues" evidence="6">
    <location>
        <begin position="427"/>
        <end position="444"/>
    </location>
</feature>
<dbReference type="PROSITE" id="PS50082">
    <property type="entry name" value="WD_REPEATS_2"/>
    <property type="match status" value="1"/>
</dbReference>
<evidence type="ECO:0000256" key="3">
    <source>
        <dbReference type="ARBA" id="ARBA00022737"/>
    </source>
</evidence>
<dbReference type="InterPro" id="IPR015943">
    <property type="entry name" value="WD40/YVTN_repeat-like_dom_sf"/>
</dbReference>
<gene>
    <name evidence="7" type="ORF">DR999_PMT17476</name>
</gene>
<comment type="subcellular location">
    <subcellularLocation>
        <location evidence="1">Nucleus</location>
    </subcellularLocation>
</comment>
<feature type="region of interest" description="Disordered" evidence="6">
    <location>
        <begin position="344"/>
        <end position="447"/>
    </location>
</feature>
<dbReference type="SUPFAM" id="SSF117289">
    <property type="entry name" value="Nucleoporin domain"/>
    <property type="match status" value="1"/>
</dbReference>
<proteinExistence type="predicted"/>
<evidence type="ECO:0000313" key="8">
    <source>
        <dbReference type="Proteomes" id="UP000297703"/>
    </source>
</evidence>
<dbReference type="InterPro" id="IPR037850">
    <property type="entry name" value="RBBP5/Swd1"/>
</dbReference>
<feature type="compositionally biased region" description="Acidic residues" evidence="6">
    <location>
        <begin position="280"/>
        <end position="296"/>
    </location>
</feature>
<organism evidence="7 8">
    <name type="scientific">Platysternon megacephalum</name>
    <name type="common">big-headed turtle</name>
    <dbReference type="NCBI Taxonomy" id="55544"/>
    <lineage>
        <taxon>Eukaryota</taxon>
        <taxon>Metazoa</taxon>
        <taxon>Chordata</taxon>
        <taxon>Craniata</taxon>
        <taxon>Vertebrata</taxon>
        <taxon>Euteleostomi</taxon>
        <taxon>Archelosauria</taxon>
        <taxon>Testudinata</taxon>
        <taxon>Testudines</taxon>
        <taxon>Cryptodira</taxon>
        <taxon>Durocryptodira</taxon>
        <taxon>Testudinoidea</taxon>
        <taxon>Platysternidae</taxon>
        <taxon>Platysternon</taxon>
    </lineage>
</organism>
<dbReference type="InterPro" id="IPR001680">
    <property type="entry name" value="WD40_rpt"/>
</dbReference>
<name>A0A4D9DRX9_9SAUR</name>
<dbReference type="GO" id="GO:0048188">
    <property type="term" value="C:Set1C/COMPASS complex"/>
    <property type="evidence" value="ECO:0007669"/>
    <property type="project" value="InterPro"/>
</dbReference>
<reference evidence="7 8" key="1">
    <citation type="submission" date="2019-04" db="EMBL/GenBank/DDBJ databases">
        <title>Draft genome of the big-headed turtle Platysternon megacephalum.</title>
        <authorList>
            <person name="Gong S."/>
        </authorList>
    </citation>
    <scope>NUCLEOTIDE SEQUENCE [LARGE SCALE GENOMIC DNA]</scope>
    <source>
        <strain evidence="7">DO16091913</strain>
        <tissue evidence="7">Muscle</tissue>
    </source>
</reference>
<dbReference type="PROSITE" id="PS50294">
    <property type="entry name" value="WD_REPEATS_REGION"/>
    <property type="match status" value="1"/>
</dbReference>
<dbReference type="EMBL" id="QXTE01000271">
    <property type="protein sequence ID" value="TFK00426.1"/>
    <property type="molecule type" value="Genomic_DNA"/>
</dbReference>
<dbReference type="Gene3D" id="2.130.10.10">
    <property type="entry name" value="YVTN repeat-like/Quinoprotein amine dehydrogenase"/>
    <property type="match status" value="2"/>
</dbReference>
<comment type="caution">
    <text evidence="7">The sequence shown here is derived from an EMBL/GenBank/DDBJ whole genome shotgun (WGS) entry which is preliminary data.</text>
</comment>
<dbReference type="PANTHER" id="PTHR44040:SF1">
    <property type="entry name" value="RETINOBLASTOMA-BINDING PROTEIN 5"/>
    <property type="match status" value="1"/>
</dbReference>
<sequence length="475" mass="52116">MNLELLESFGQNYPEEADGTLDCISMALTCTFNRWGTLLAVGCNDGRIVIWDFLTRGIAKIISAHIHPVCSLCWSRDGHKLVSASTDNIVSQWDVLSGDCDQRFRFPSPILKVQYHPRDQNRVLVCPMKSAPVMLTLSDSKHVVLPVDDDSDLNVVASFDRRGEYIYTGNAKGKILVLKTDTQDLVASFRVTTGTSNTTAIKSIEFARKGSCFLINTADRIIRVYDGREILTCGRDGEPEPMQKLQDLVNSGVVSIWAQNQVENWSAFAPDFKELDENVEYEERESEFDIEDEDKSEPEQTGADAAEDEEVDVTSVDPIAAFCSSDEELEDSKALLYLPIAPEVEDPEENPYGPPPDAVQTSLTDEGIGSEKKRQSSSDGPQPPKKKPKMTNIELQGVPNDEVHPLLGVKGDGKSKKKQAGRPKGSKGKEKDSPFKPKLYKGDRGALPLEGAAKGKVQAELGQPLTAGGAISELL</sequence>
<dbReference type="STRING" id="55544.A0A4D9DRX9"/>
<feature type="compositionally biased region" description="Basic residues" evidence="6">
    <location>
        <begin position="415"/>
        <end position="426"/>
    </location>
</feature>
<reference evidence="7 8" key="2">
    <citation type="submission" date="2019-04" db="EMBL/GenBank/DDBJ databases">
        <title>The genome sequence of big-headed turtle.</title>
        <authorList>
            <person name="Gong S."/>
        </authorList>
    </citation>
    <scope>NUCLEOTIDE SEQUENCE [LARGE SCALE GENOMIC DNA]</scope>
    <source>
        <strain evidence="7">DO16091913</strain>
        <tissue evidence="7">Muscle</tissue>
    </source>
</reference>
<protein>
    <submittedName>
        <fullName evidence="7">Transcriptional adapter 3</fullName>
    </submittedName>
</protein>
<dbReference type="AlphaFoldDB" id="A0A4D9DRX9"/>
<dbReference type="SMART" id="SM00320">
    <property type="entry name" value="WD40"/>
    <property type="match status" value="3"/>
</dbReference>
<dbReference type="Pfam" id="PF00400">
    <property type="entry name" value="WD40"/>
    <property type="match status" value="2"/>
</dbReference>
<keyword evidence="2 5" id="KW-0853">WD repeat</keyword>
<dbReference type="Proteomes" id="UP000297703">
    <property type="component" value="Unassembled WGS sequence"/>
</dbReference>
<dbReference type="OrthoDB" id="196858at2759"/>
<keyword evidence="4" id="KW-0539">Nucleus</keyword>
<dbReference type="PANTHER" id="PTHR44040">
    <property type="entry name" value="RETINOBLASTOMA-BINDING PROTEIN 5"/>
    <property type="match status" value="1"/>
</dbReference>
<keyword evidence="3" id="KW-0677">Repeat</keyword>
<feature type="region of interest" description="Disordered" evidence="6">
    <location>
        <begin position="280"/>
        <end position="313"/>
    </location>
</feature>
<evidence type="ECO:0000256" key="1">
    <source>
        <dbReference type="ARBA" id="ARBA00004123"/>
    </source>
</evidence>
<feature type="repeat" description="WD" evidence="5">
    <location>
        <begin position="62"/>
        <end position="103"/>
    </location>
</feature>
<evidence type="ECO:0000256" key="5">
    <source>
        <dbReference type="PROSITE-ProRule" id="PRU00221"/>
    </source>
</evidence>
<evidence type="ECO:0000313" key="7">
    <source>
        <dbReference type="EMBL" id="TFK00426.1"/>
    </source>
</evidence>